<reference evidence="2" key="1">
    <citation type="submission" date="2018-07" db="EMBL/GenBank/DDBJ databases">
        <authorList>
            <person name="Safronova V.I."/>
            <person name="Chirak E.R."/>
            <person name="Sazanova A.L."/>
        </authorList>
    </citation>
    <scope>NUCLEOTIDE SEQUENCE [LARGE SCALE GENOMIC DNA]</scope>
    <source>
        <strain evidence="2">RCAM04685</strain>
    </source>
</reference>
<gene>
    <name evidence="1" type="ORF">DWE98_04930</name>
</gene>
<name>A0A370L9F9_9HYPH</name>
<evidence type="ECO:0000313" key="2">
    <source>
        <dbReference type="Proteomes" id="UP000255207"/>
    </source>
</evidence>
<organism evidence="1 2">
    <name type="scientific">Bosea caraganae</name>
    <dbReference type="NCBI Taxonomy" id="2763117"/>
    <lineage>
        <taxon>Bacteria</taxon>
        <taxon>Pseudomonadati</taxon>
        <taxon>Pseudomonadota</taxon>
        <taxon>Alphaproteobacteria</taxon>
        <taxon>Hyphomicrobiales</taxon>
        <taxon>Boseaceae</taxon>
        <taxon>Bosea</taxon>
    </lineage>
</organism>
<dbReference type="GO" id="GO:0003677">
    <property type="term" value="F:DNA binding"/>
    <property type="evidence" value="ECO:0007669"/>
    <property type="project" value="InterPro"/>
</dbReference>
<sequence length="169" mass="17820">MLASAKLLKSARIALGASPEAIATAATLHSRTVRKIEAAASRQSRAAMAVQAALESKGIEFIKTPDGRVAGFLMPPTMDEREQGQVKGQLPFAALLKPARLALGLSLDEVATQARIHPRTVGRVETRGPNAEATAASVAVRDALEASGIEFLPSSEVRGPGFRLREVDI</sequence>
<evidence type="ECO:0000313" key="1">
    <source>
        <dbReference type="EMBL" id="RDJ27952.1"/>
    </source>
</evidence>
<protein>
    <submittedName>
        <fullName evidence="1">Uncharacterized protein</fullName>
    </submittedName>
</protein>
<comment type="caution">
    <text evidence="1">The sequence shown here is derived from an EMBL/GenBank/DDBJ whole genome shotgun (WGS) entry which is preliminary data.</text>
</comment>
<accession>A0A370L9F9</accession>
<dbReference type="AlphaFoldDB" id="A0A370L9F9"/>
<dbReference type="EMBL" id="QQTP01000002">
    <property type="protein sequence ID" value="RDJ27952.1"/>
    <property type="molecule type" value="Genomic_DNA"/>
</dbReference>
<keyword evidence="2" id="KW-1185">Reference proteome</keyword>
<dbReference type="InterPro" id="IPR010982">
    <property type="entry name" value="Lambda_DNA-bd_dom_sf"/>
</dbReference>
<proteinExistence type="predicted"/>
<dbReference type="Proteomes" id="UP000255207">
    <property type="component" value="Unassembled WGS sequence"/>
</dbReference>
<dbReference type="Gene3D" id="1.10.260.40">
    <property type="entry name" value="lambda repressor-like DNA-binding domains"/>
    <property type="match status" value="2"/>
</dbReference>